<feature type="region of interest" description="Disordered" evidence="1">
    <location>
        <begin position="99"/>
        <end position="166"/>
    </location>
</feature>
<feature type="region of interest" description="Disordered" evidence="1">
    <location>
        <begin position="1"/>
        <end position="72"/>
    </location>
</feature>
<comment type="caution">
    <text evidence="2">The sequence shown here is derived from an EMBL/GenBank/DDBJ whole genome shotgun (WGS) entry which is preliminary data.</text>
</comment>
<accession>A0AAU9UQW9</accession>
<keyword evidence="3" id="KW-1185">Reference proteome</keyword>
<reference evidence="2" key="1">
    <citation type="submission" date="2022-03" db="EMBL/GenBank/DDBJ databases">
        <authorList>
            <person name="Tunstrom K."/>
        </authorList>
    </citation>
    <scope>NUCLEOTIDE SEQUENCE</scope>
</reference>
<feature type="compositionally biased region" description="Basic and acidic residues" evidence="1">
    <location>
        <begin position="150"/>
        <end position="166"/>
    </location>
</feature>
<dbReference type="EMBL" id="CAKOGL010000023">
    <property type="protein sequence ID" value="CAH2101381.1"/>
    <property type="molecule type" value="Genomic_DNA"/>
</dbReference>
<protein>
    <submittedName>
        <fullName evidence="2">Uncharacterized protein</fullName>
    </submittedName>
</protein>
<name>A0AAU9UQW9_EUPED</name>
<evidence type="ECO:0000313" key="2">
    <source>
        <dbReference type="EMBL" id="CAH2101381.1"/>
    </source>
</evidence>
<proteinExistence type="predicted"/>
<evidence type="ECO:0000313" key="3">
    <source>
        <dbReference type="Proteomes" id="UP001153954"/>
    </source>
</evidence>
<organism evidence="2 3">
    <name type="scientific">Euphydryas editha</name>
    <name type="common">Edith's checkerspot</name>
    <dbReference type="NCBI Taxonomy" id="104508"/>
    <lineage>
        <taxon>Eukaryota</taxon>
        <taxon>Metazoa</taxon>
        <taxon>Ecdysozoa</taxon>
        <taxon>Arthropoda</taxon>
        <taxon>Hexapoda</taxon>
        <taxon>Insecta</taxon>
        <taxon>Pterygota</taxon>
        <taxon>Neoptera</taxon>
        <taxon>Endopterygota</taxon>
        <taxon>Lepidoptera</taxon>
        <taxon>Glossata</taxon>
        <taxon>Ditrysia</taxon>
        <taxon>Papilionoidea</taxon>
        <taxon>Nymphalidae</taxon>
        <taxon>Nymphalinae</taxon>
        <taxon>Euphydryas</taxon>
    </lineage>
</organism>
<sequence>MSTFDKTLLPQAGTDASGVGESRSAAAPTRVCVPGISGERPEKGGDDVGPEKGGDDVGPEKGGDDVGPEKGVGWVFGTRATIMQPRVVLTRIDPAISLDSIDTPSEMDPLTTSEAEGGSRAATPASIETGSNQDKENRQTKAATRPPSFCHEKMTRGRKVIYEKDQ</sequence>
<dbReference type="Proteomes" id="UP001153954">
    <property type="component" value="Unassembled WGS sequence"/>
</dbReference>
<gene>
    <name evidence="2" type="ORF">EEDITHA_LOCUS16144</name>
</gene>
<evidence type="ECO:0000256" key="1">
    <source>
        <dbReference type="SAM" id="MobiDB-lite"/>
    </source>
</evidence>
<feature type="compositionally biased region" description="Basic and acidic residues" evidence="1">
    <location>
        <begin position="39"/>
        <end position="68"/>
    </location>
</feature>
<dbReference type="AlphaFoldDB" id="A0AAU9UQW9"/>